<keyword evidence="1" id="KW-0808">Transferase</keyword>
<reference evidence="2 3" key="3">
    <citation type="journal article" name="Genome Announc.">
        <title>Improved Draft Genome Sequence of Clostridium pasteurianum Strain ATCC 6013 (DSM 525) Using a Hybrid Next-Generation Sequencing Approach.</title>
        <authorList>
            <person name="Pyne M.E."/>
            <person name="Utturkar S."/>
            <person name="Brown S.D."/>
            <person name="Moo-Young M."/>
            <person name="Chung D.A."/>
            <person name="Chou C.P."/>
        </authorList>
    </citation>
    <scope>NUCLEOTIDE SEQUENCE [LARGE SCALE GENOMIC DNA]</scope>
    <source>
        <strain evidence="2 3">ATCC 6013</strain>
    </source>
</reference>
<evidence type="ECO:0000313" key="4">
    <source>
        <dbReference type="Proteomes" id="UP000030905"/>
    </source>
</evidence>
<dbReference type="PATRIC" id="fig|1262449.3.peg.703"/>
<gene>
    <name evidence="1" type="primary">trmK</name>
    <name evidence="1" type="ORF">CLPA_c22870</name>
    <name evidence="2" type="ORF">CP6013_00892</name>
</gene>
<dbReference type="EMBL" id="JPGY02000001">
    <property type="protein sequence ID" value="KRU11645.1"/>
    <property type="molecule type" value="Genomic_DNA"/>
</dbReference>
<evidence type="ECO:0000313" key="1">
    <source>
        <dbReference type="EMBL" id="AJA52345.1"/>
    </source>
</evidence>
<evidence type="ECO:0000313" key="3">
    <source>
        <dbReference type="Proteomes" id="UP000028042"/>
    </source>
</evidence>
<accession>A0A0H3J5A7</accession>
<dbReference type="GeneID" id="93074431"/>
<dbReference type="Proteomes" id="UP000030905">
    <property type="component" value="Chromosome"/>
</dbReference>
<reference evidence="2" key="2">
    <citation type="submission" date="2015-10" db="EMBL/GenBank/DDBJ databases">
        <title>Improved Draft Genome Sequence of Clostridium pasteurianum Strain ATCC 6013 (DSM 525) Using a Hybrid Next-Generation Sequencing Approach.</title>
        <authorList>
            <person name="Pyne M.E."/>
            <person name="Utturkar S.M."/>
            <person name="Brown S.D."/>
            <person name="Moo-Young M."/>
            <person name="Chung D.A."/>
            <person name="Chou P.C."/>
        </authorList>
    </citation>
    <scope>NUCLEOTIDE SEQUENCE</scope>
    <source>
        <strain evidence="2">ATCC 6013</strain>
    </source>
</reference>
<dbReference type="InterPro" id="IPR006901">
    <property type="entry name" value="TrmK"/>
</dbReference>
<evidence type="ECO:0000313" key="2">
    <source>
        <dbReference type="EMBL" id="KRU11645.1"/>
    </source>
</evidence>
<protein>
    <submittedName>
        <fullName evidence="1">tRNA (Adenine(22)-N(1))-methyltransferase</fullName>
        <ecNumber evidence="1">2.1.1.217</ecNumber>
    </submittedName>
</protein>
<dbReference type="PIRSF" id="PIRSF018637">
    <property type="entry name" value="TrmK"/>
    <property type="match status" value="1"/>
</dbReference>
<keyword evidence="1" id="KW-0489">Methyltransferase</keyword>
<proteinExistence type="predicted"/>
<dbReference type="PANTHER" id="PTHR38451">
    <property type="entry name" value="TRNA (ADENINE(22)-N(1))-METHYLTRANSFERASE"/>
    <property type="match status" value="1"/>
</dbReference>
<dbReference type="EC" id="2.1.1.217" evidence="1"/>
<sequence length="231" mass="26543">MDISNRLKTIANMVDKCECMADIGTDHGYLPIYLIDEKICKTAIASDINKGPVEKAKKNIKFFHKSNSIQCRLGPGLTTIIPGEADCAVIAGMGGNLIRDILEESIEVFKKLNYVILQPVQNPEVLREYILKNGHNILDEELCKDENKYYEIIKVSYHKGKNNKNIDAIYCEISEKLLQKKHYLLKDYIFFKIEKYDKILSSIIDNSRLAMNRKNEIKTKIVKLKELLKCL</sequence>
<dbReference type="AlphaFoldDB" id="A0A0H3J5A7"/>
<dbReference type="Proteomes" id="UP000028042">
    <property type="component" value="Unassembled WGS sequence"/>
</dbReference>
<dbReference type="Pfam" id="PF12847">
    <property type="entry name" value="Methyltransf_18"/>
    <property type="match status" value="1"/>
</dbReference>
<dbReference type="Gene3D" id="3.40.50.150">
    <property type="entry name" value="Vaccinia Virus protein VP39"/>
    <property type="match status" value="1"/>
</dbReference>
<dbReference type="KEGG" id="cpae:CPAST_c22870"/>
<dbReference type="SUPFAM" id="SSF53335">
    <property type="entry name" value="S-adenosyl-L-methionine-dependent methyltransferases"/>
    <property type="match status" value="1"/>
</dbReference>
<dbReference type="PANTHER" id="PTHR38451:SF1">
    <property type="entry name" value="TRNA (ADENINE(22)-N(1))-METHYLTRANSFERASE"/>
    <property type="match status" value="1"/>
</dbReference>
<reference evidence="1 4" key="1">
    <citation type="journal article" date="2015" name="Genome Announc.">
        <title>Complete Genome Sequence of the Nitrogen-Fixing and Solvent-Producing Clostridium pasteurianum DSM 525.</title>
        <authorList>
            <person name="Poehlein A."/>
            <person name="Grosse-Honebrink A."/>
            <person name="Zhang Y."/>
            <person name="Minton N.P."/>
            <person name="Daniel R."/>
        </authorList>
    </citation>
    <scope>NUCLEOTIDE SEQUENCE [LARGE SCALE GENOMIC DNA]</scope>
    <source>
        <strain evidence="1">DSM 525</strain>
        <strain evidence="4">DSM 525 / ATCC 6013</strain>
    </source>
</reference>
<dbReference type="RefSeq" id="WP_003441593.1">
    <property type="nucleotide sequence ID" value="NZ_ANZB01000002.1"/>
</dbReference>
<dbReference type="KEGG" id="cpat:CLPA_c22870"/>
<organism evidence="1 4">
    <name type="scientific">Clostridium pasteurianum DSM 525 = ATCC 6013</name>
    <dbReference type="NCBI Taxonomy" id="1262449"/>
    <lineage>
        <taxon>Bacteria</taxon>
        <taxon>Bacillati</taxon>
        <taxon>Bacillota</taxon>
        <taxon>Clostridia</taxon>
        <taxon>Eubacteriales</taxon>
        <taxon>Clostridiaceae</taxon>
        <taxon>Clostridium</taxon>
    </lineage>
</organism>
<dbReference type="eggNOG" id="COG2384">
    <property type="taxonomic scope" value="Bacteria"/>
</dbReference>
<keyword evidence="4" id="KW-1185">Reference proteome</keyword>
<dbReference type="EMBL" id="CP009268">
    <property type="protein sequence ID" value="AJA52345.1"/>
    <property type="molecule type" value="Genomic_DNA"/>
</dbReference>
<dbReference type="GO" id="GO:0032259">
    <property type="term" value="P:methylation"/>
    <property type="evidence" value="ECO:0007669"/>
    <property type="project" value="UniProtKB-KW"/>
</dbReference>
<name>A0A0H3J5A7_CLOPA</name>
<dbReference type="GO" id="GO:0160105">
    <property type="term" value="F:tRNA (adenine(22)-N1)-methyltransferase activity"/>
    <property type="evidence" value="ECO:0007669"/>
    <property type="project" value="UniProtKB-EC"/>
</dbReference>
<dbReference type="InterPro" id="IPR029063">
    <property type="entry name" value="SAM-dependent_MTases_sf"/>
</dbReference>